<sequence>KKLHQQCILFFINVLHTLCTISSQTRKVKTSSGVKGPFLKIRKWR</sequence>
<dbReference type="AlphaFoldDB" id="A0A061S0U8"/>
<feature type="signal peptide" evidence="1">
    <location>
        <begin position="1"/>
        <end position="19"/>
    </location>
</feature>
<name>A0A061S0U8_9CHLO</name>
<dbReference type="EMBL" id="GBEZ01008966">
    <property type="protein sequence ID" value="JAC76599.1"/>
    <property type="molecule type" value="Transcribed_RNA"/>
</dbReference>
<feature type="chain" id="PRO_5001606056" evidence="1">
    <location>
        <begin position="20"/>
        <end position="45"/>
    </location>
</feature>
<accession>A0A061S0U8</accession>
<reference evidence="2" key="1">
    <citation type="submission" date="2014-05" db="EMBL/GenBank/DDBJ databases">
        <title>The transcriptome of the halophilic microalga Tetraselmis sp. GSL018 isolated from the Great Salt Lake, Utah.</title>
        <authorList>
            <person name="Jinkerson R.E."/>
            <person name="D'Adamo S."/>
            <person name="Posewitz M.C."/>
        </authorList>
    </citation>
    <scope>NUCLEOTIDE SEQUENCE</scope>
    <source>
        <strain evidence="2">GSL018</strain>
    </source>
</reference>
<proteinExistence type="predicted"/>
<gene>
    <name evidence="2" type="ORF">TSPGSL018_19752</name>
</gene>
<keyword evidence="1" id="KW-0732">Signal</keyword>
<organism evidence="2">
    <name type="scientific">Tetraselmis sp. GSL018</name>
    <dbReference type="NCBI Taxonomy" id="582737"/>
    <lineage>
        <taxon>Eukaryota</taxon>
        <taxon>Viridiplantae</taxon>
        <taxon>Chlorophyta</taxon>
        <taxon>core chlorophytes</taxon>
        <taxon>Chlorodendrophyceae</taxon>
        <taxon>Chlorodendrales</taxon>
        <taxon>Chlorodendraceae</taxon>
        <taxon>Tetraselmis</taxon>
    </lineage>
</organism>
<protein>
    <submittedName>
        <fullName evidence="2">Uncharacterized protein</fullName>
    </submittedName>
</protein>
<feature type="non-terminal residue" evidence="2">
    <location>
        <position position="1"/>
    </location>
</feature>
<evidence type="ECO:0000313" key="2">
    <source>
        <dbReference type="EMBL" id="JAC76599.1"/>
    </source>
</evidence>
<evidence type="ECO:0000256" key="1">
    <source>
        <dbReference type="SAM" id="SignalP"/>
    </source>
</evidence>